<proteinExistence type="predicted"/>
<keyword evidence="2 3" id="KW-0802">TPR repeat</keyword>
<dbReference type="PANTHER" id="PTHR44858:SF1">
    <property type="entry name" value="UDP-N-ACETYLGLUCOSAMINE--PEPTIDE N-ACETYLGLUCOSAMINYLTRANSFERASE SPINDLY-RELATED"/>
    <property type="match status" value="1"/>
</dbReference>
<keyword evidence="1" id="KW-0677">Repeat</keyword>
<keyword evidence="4" id="KW-0175">Coiled coil</keyword>
<accession>A0AA36IAM6</accession>
<sequence length="609" mass="68227">MAVDAAQRKRELLQSVEECSAALELELGGGKAALLRRRGEKRRKLGDLPQAVADFNAALTVDPHYVLALAGRGAALRCQGKLVEAAADCNRAVELEPFNGQVLLGRALVLRDQGRLREARKTNKIEKQLSCSTLGSQHGQQRRQSSGAAMFFALTGTDTGDDEAPKDTIAHRFCAFAMKTLNEDMDPLFERFLPLFDQDRLELAQQGETHEQYAAYREYVATLEENVSNFALQEGYSPGDASNFLRELQQAVEEDKVRAEKQVEAFLMHMEQQRKQKMGDAPPLDEGEVQLMRKLFRPQTVDDLMQMLLHMTEYTAFSSLMRAKVQQQKFMRELERRKKELMMGEMGLAHRFISFAMKLLNDDLQEFYSRCLPIFDQEAADLQNHGHTHEQHAAFQEYTSMIEARLLEFCHQEGFGQDAQALFNELQRLLQKDQQHVAEHLQRVLADVERRKAELRSRAQDEGETEQPLVLICKPAALSDLMNSLIQQLEYQSFSASMRYRVEQGRLMKAIMADLAKPAGELPPPPGDLEVVDVEEECQSRPAIGTMSLTVPEGCEVGSQMSITGPDGQPLCVTVPGGLSPGMAFEVPCCGYSSGYSVRGDVPPATTSY</sequence>
<keyword evidence="6" id="KW-1185">Reference proteome</keyword>
<dbReference type="PANTHER" id="PTHR44858">
    <property type="entry name" value="TETRATRICOPEPTIDE REPEAT PROTEIN 6"/>
    <property type="match status" value="1"/>
</dbReference>
<dbReference type="Gene3D" id="1.25.40.10">
    <property type="entry name" value="Tetratricopeptide repeat domain"/>
    <property type="match status" value="1"/>
</dbReference>
<evidence type="ECO:0000313" key="5">
    <source>
        <dbReference type="EMBL" id="CAJ1383288.1"/>
    </source>
</evidence>
<evidence type="ECO:0000256" key="2">
    <source>
        <dbReference type="ARBA" id="ARBA00022803"/>
    </source>
</evidence>
<dbReference type="InterPro" id="IPR019734">
    <property type="entry name" value="TPR_rpt"/>
</dbReference>
<dbReference type="Proteomes" id="UP001178507">
    <property type="component" value="Unassembled WGS sequence"/>
</dbReference>
<comment type="caution">
    <text evidence="5">The sequence shown here is derived from an EMBL/GenBank/DDBJ whole genome shotgun (WGS) entry which is preliminary data.</text>
</comment>
<dbReference type="InterPro" id="IPR050498">
    <property type="entry name" value="Ycf3"/>
</dbReference>
<evidence type="ECO:0000256" key="1">
    <source>
        <dbReference type="ARBA" id="ARBA00022737"/>
    </source>
</evidence>
<dbReference type="SUPFAM" id="SSF48452">
    <property type="entry name" value="TPR-like"/>
    <property type="match status" value="1"/>
</dbReference>
<reference evidence="5" key="1">
    <citation type="submission" date="2023-08" db="EMBL/GenBank/DDBJ databases">
        <authorList>
            <person name="Chen Y."/>
            <person name="Shah S."/>
            <person name="Dougan E. K."/>
            <person name="Thang M."/>
            <person name="Chan C."/>
        </authorList>
    </citation>
    <scope>NUCLEOTIDE SEQUENCE</scope>
</reference>
<evidence type="ECO:0000313" key="6">
    <source>
        <dbReference type="Proteomes" id="UP001178507"/>
    </source>
</evidence>
<protein>
    <submittedName>
        <fullName evidence="5">Uncharacterized protein</fullName>
    </submittedName>
</protein>
<dbReference type="PROSITE" id="PS50005">
    <property type="entry name" value="TPR"/>
    <property type="match status" value="1"/>
</dbReference>
<evidence type="ECO:0000256" key="3">
    <source>
        <dbReference type="PROSITE-ProRule" id="PRU00339"/>
    </source>
</evidence>
<dbReference type="AlphaFoldDB" id="A0AA36IAM6"/>
<feature type="repeat" description="TPR" evidence="3">
    <location>
        <begin position="32"/>
        <end position="65"/>
    </location>
</feature>
<feature type="coiled-coil region" evidence="4">
    <location>
        <begin position="438"/>
        <end position="465"/>
    </location>
</feature>
<gene>
    <name evidence="5" type="ORF">EVOR1521_LOCUS10446</name>
</gene>
<dbReference type="SMART" id="SM00028">
    <property type="entry name" value="TPR"/>
    <property type="match status" value="2"/>
</dbReference>
<organism evidence="5 6">
    <name type="scientific">Effrenium voratum</name>
    <dbReference type="NCBI Taxonomy" id="2562239"/>
    <lineage>
        <taxon>Eukaryota</taxon>
        <taxon>Sar</taxon>
        <taxon>Alveolata</taxon>
        <taxon>Dinophyceae</taxon>
        <taxon>Suessiales</taxon>
        <taxon>Symbiodiniaceae</taxon>
        <taxon>Effrenium</taxon>
    </lineage>
</organism>
<dbReference type="EMBL" id="CAUJNA010001001">
    <property type="protein sequence ID" value="CAJ1383288.1"/>
    <property type="molecule type" value="Genomic_DNA"/>
</dbReference>
<evidence type="ECO:0000256" key="4">
    <source>
        <dbReference type="SAM" id="Coils"/>
    </source>
</evidence>
<dbReference type="InterPro" id="IPR011990">
    <property type="entry name" value="TPR-like_helical_dom_sf"/>
</dbReference>
<name>A0AA36IAM6_9DINO</name>
<dbReference type="Pfam" id="PF13432">
    <property type="entry name" value="TPR_16"/>
    <property type="match status" value="1"/>
</dbReference>